<evidence type="ECO:0000256" key="4">
    <source>
        <dbReference type="ARBA" id="ARBA00022475"/>
    </source>
</evidence>
<feature type="transmembrane region" description="Helical" evidence="8">
    <location>
        <begin position="137"/>
        <end position="161"/>
    </location>
</feature>
<gene>
    <name evidence="9" type="ORF">CCAX7_38010</name>
</gene>
<evidence type="ECO:0000256" key="2">
    <source>
        <dbReference type="ARBA" id="ARBA00009142"/>
    </source>
</evidence>
<evidence type="ECO:0000313" key="10">
    <source>
        <dbReference type="Proteomes" id="UP000287394"/>
    </source>
</evidence>
<evidence type="ECO:0000256" key="6">
    <source>
        <dbReference type="ARBA" id="ARBA00022989"/>
    </source>
</evidence>
<dbReference type="GO" id="GO:0005886">
    <property type="term" value="C:plasma membrane"/>
    <property type="evidence" value="ECO:0007669"/>
    <property type="project" value="UniProtKB-SubCell"/>
</dbReference>
<sequence>MTLNATQWLIALLCAFMVGLSKTGFSGVSIITVALFAMMMPARESTGAVLPLLIVADVVAVTAFRRHAVWSHLWRMFPWAAAGIVIGWATMRLIHDDNILKLMIGVILIVMVALQWAQRLRPLPTEQKPASHLYAAAMGLTAGFTTMTANAAGPVMLLYFLAVGLPKMEFIGTGAWYFCIMNWFKVPFSVQMGTINAHSLLFDLKLAPLVVIGALTGRWLIKFVDQKAFEALALAFALIGGAKLIFDGWPHF</sequence>
<evidence type="ECO:0000256" key="3">
    <source>
        <dbReference type="ARBA" id="ARBA00022448"/>
    </source>
</evidence>
<keyword evidence="3" id="KW-0813">Transport</keyword>
<feature type="transmembrane region" description="Helical" evidence="8">
    <location>
        <begin position="168"/>
        <end position="184"/>
    </location>
</feature>
<keyword evidence="4 8" id="KW-1003">Cell membrane</keyword>
<dbReference type="KEGG" id="ccot:CCAX7_38010"/>
<dbReference type="InterPro" id="IPR002781">
    <property type="entry name" value="TM_pro_TauE-like"/>
</dbReference>
<dbReference type="EMBL" id="AP025739">
    <property type="protein sequence ID" value="BDI31750.1"/>
    <property type="molecule type" value="Genomic_DNA"/>
</dbReference>
<comment type="subcellular location">
    <subcellularLocation>
        <location evidence="1 8">Cell membrane</location>
        <topology evidence="1 8">Multi-pass membrane protein</topology>
    </subcellularLocation>
</comment>
<dbReference type="AlphaFoldDB" id="A0A402D0W1"/>
<reference evidence="9 10" key="1">
    <citation type="journal article" date="2019" name="Int. J. Syst. Evol. Microbiol.">
        <title>Capsulimonas corticalis gen. nov., sp. nov., an aerobic capsulated bacterium, of a novel bacterial order, Capsulimonadales ord. nov., of the class Armatimonadia of the phylum Armatimonadetes.</title>
        <authorList>
            <person name="Li J."/>
            <person name="Kudo C."/>
            <person name="Tonouchi A."/>
        </authorList>
    </citation>
    <scope>NUCLEOTIDE SEQUENCE [LARGE SCALE GENOMIC DNA]</scope>
    <source>
        <strain evidence="9 10">AX-7</strain>
    </source>
</reference>
<evidence type="ECO:0000256" key="1">
    <source>
        <dbReference type="ARBA" id="ARBA00004651"/>
    </source>
</evidence>
<dbReference type="Pfam" id="PF01925">
    <property type="entry name" value="TauE"/>
    <property type="match status" value="1"/>
</dbReference>
<organism evidence="9 10">
    <name type="scientific">Capsulimonas corticalis</name>
    <dbReference type="NCBI Taxonomy" id="2219043"/>
    <lineage>
        <taxon>Bacteria</taxon>
        <taxon>Bacillati</taxon>
        <taxon>Armatimonadota</taxon>
        <taxon>Armatimonadia</taxon>
        <taxon>Capsulimonadales</taxon>
        <taxon>Capsulimonadaceae</taxon>
        <taxon>Capsulimonas</taxon>
    </lineage>
</organism>
<evidence type="ECO:0000313" key="9">
    <source>
        <dbReference type="EMBL" id="BDI31750.1"/>
    </source>
</evidence>
<evidence type="ECO:0000256" key="7">
    <source>
        <dbReference type="ARBA" id="ARBA00023136"/>
    </source>
</evidence>
<dbReference type="InterPro" id="IPR052017">
    <property type="entry name" value="TSUP"/>
</dbReference>
<proteinExistence type="inferred from homology"/>
<dbReference type="RefSeq" id="WP_218025686.1">
    <property type="nucleotide sequence ID" value="NZ_AP025739.1"/>
</dbReference>
<keyword evidence="10" id="KW-1185">Reference proteome</keyword>
<feature type="transmembrane region" description="Helical" evidence="8">
    <location>
        <begin position="76"/>
        <end position="94"/>
    </location>
</feature>
<feature type="transmembrane region" description="Helical" evidence="8">
    <location>
        <begin position="48"/>
        <end position="64"/>
    </location>
</feature>
<accession>A0A402D0W1</accession>
<dbReference type="PANTHER" id="PTHR30269">
    <property type="entry name" value="TRANSMEMBRANE PROTEIN YFCA"/>
    <property type="match status" value="1"/>
</dbReference>
<dbReference type="PANTHER" id="PTHR30269:SF23">
    <property type="entry name" value="MEMBRANE TRANSPORTER PROTEIN YDHB-RELATED"/>
    <property type="match status" value="1"/>
</dbReference>
<comment type="similarity">
    <text evidence="2 8">Belongs to the 4-toluene sulfonate uptake permease (TSUP) (TC 2.A.102) family.</text>
</comment>
<protein>
    <recommendedName>
        <fullName evidence="8">Probable membrane transporter protein</fullName>
    </recommendedName>
</protein>
<name>A0A402D0W1_9BACT</name>
<feature type="transmembrane region" description="Helical" evidence="8">
    <location>
        <begin position="6"/>
        <end position="36"/>
    </location>
</feature>
<evidence type="ECO:0000256" key="8">
    <source>
        <dbReference type="RuleBase" id="RU363041"/>
    </source>
</evidence>
<feature type="transmembrane region" description="Helical" evidence="8">
    <location>
        <begin position="99"/>
        <end position="117"/>
    </location>
</feature>
<keyword evidence="6 8" id="KW-1133">Transmembrane helix</keyword>
<feature type="transmembrane region" description="Helical" evidence="8">
    <location>
        <begin position="228"/>
        <end position="246"/>
    </location>
</feature>
<keyword evidence="7 8" id="KW-0472">Membrane</keyword>
<dbReference type="Proteomes" id="UP000287394">
    <property type="component" value="Chromosome"/>
</dbReference>
<feature type="transmembrane region" description="Helical" evidence="8">
    <location>
        <begin position="204"/>
        <end position="221"/>
    </location>
</feature>
<evidence type="ECO:0000256" key="5">
    <source>
        <dbReference type="ARBA" id="ARBA00022692"/>
    </source>
</evidence>
<keyword evidence="5 8" id="KW-0812">Transmembrane</keyword>